<keyword evidence="1" id="KW-1185">Reference proteome</keyword>
<evidence type="ECO:0000313" key="1">
    <source>
        <dbReference type="Proteomes" id="UP000095283"/>
    </source>
</evidence>
<organism evidence="1 2">
    <name type="scientific">Heterorhabditis bacteriophora</name>
    <name type="common">Entomopathogenic nematode worm</name>
    <dbReference type="NCBI Taxonomy" id="37862"/>
    <lineage>
        <taxon>Eukaryota</taxon>
        <taxon>Metazoa</taxon>
        <taxon>Ecdysozoa</taxon>
        <taxon>Nematoda</taxon>
        <taxon>Chromadorea</taxon>
        <taxon>Rhabditida</taxon>
        <taxon>Rhabditina</taxon>
        <taxon>Rhabditomorpha</taxon>
        <taxon>Strongyloidea</taxon>
        <taxon>Heterorhabditidae</taxon>
        <taxon>Heterorhabditis</taxon>
    </lineage>
</organism>
<proteinExistence type="predicted"/>
<name>A0A1I7WCN5_HETBA</name>
<dbReference type="AlphaFoldDB" id="A0A1I7WCN5"/>
<dbReference type="Proteomes" id="UP000095283">
    <property type="component" value="Unplaced"/>
</dbReference>
<reference evidence="2" key="1">
    <citation type="submission" date="2016-11" db="UniProtKB">
        <authorList>
            <consortium name="WormBaseParasite"/>
        </authorList>
    </citation>
    <scope>IDENTIFICATION</scope>
</reference>
<sequence length="26" mass="3217">MTFHKIQTEQYKSGNLFEFLIFIPKR</sequence>
<protein>
    <submittedName>
        <fullName evidence="2">Photosystem II protein I</fullName>
    </submittedName>
</protein>
<accession>A0A1I7WCN5</accession>
<dbReference type="WBParaSite" id="Hba_02454">
    <property type="protein sequence ID" value="Hba_02454"/>
    <property type="gene ID" value="Hba_02454"/>
</dbReference>
<evidence type="ECO:0000313" key="2">
    <source>
        <dbReference type="WBParaSite" id="Hba_02454"/>
    </source>
</evidence>